<dbReference type="PANTHER" id="PTHR10151">
    <property type="entry name" value="ECTONUCLEOTIDE PYROPHOSPHATASE/PHOSPHODIESTERASE"/>
    <property type="match status" value="1"/>
</dbReference>
<dbReference type="GO" id="GO:0016787">
    <property type="term" value="F:hydrolase activity"/>
    <property type="evidence" value="ECO:0007669"/>
    <property type="project" value="UniProtKB-ARBA"/>
</dbReference>
<dbReference type="Pfam" id="PF01663">
    <property type="entry name" value="Phosphodiest"/>
    <property type="match status" value="1"/>
</dbReference>
<evidence type="ECO:0000313" key="1">
    <source>
        <dbReference type="EMBL" id="AOZ72679.1"/>
    </source>
</evidence>
<keyword evidence="2" id="KW-1185">Reference proteome</keyword>
<dbReference type="EMBL" id="CP017812">
    <property type="protein sequence ID" value="AOZ72679.1"/>
    <property type="molecule type" value="Genomic_DNA"/>
</dbReference>
<organism evidence="1 2">
    <name type="scientific">Boudabousia tangfeifanii</name>
    <dbReference type="NCBI Taxonomy" id="1912795"/>
    <lineage>
        <taxon>Bacteria</taxon>
        <taxon>Bacillati</taxon>
        <taxon>Actinomycetota</taxon>
        <taxon>Actinomycetes</taxon>
        <taxon>Actinomycetales</taxon>
        <taxon>Actinomycetaceae</taxon>
        <taxon>Boudabousia</taxon>
    </lineage>
</organism>
<dbReference type="SUPFAM" id="SSF53649">
    <property type="entry name" value="Alkaline phosphatase-like"/>
    <property type="match status" value="1"/>
</dbReference>
<dbReference type="Proteomes" id="UP000176288">
    <property type="component" value="Chromosome"/>
</dbReference>
<dbReference type="RefSeq" id="WP_071164145.1">
    <property type="nucleotide sequence ID" value="NZ_CP017812.1"/>
</dbReference>
<dbReference type="Gene3D" id="3.40.720.10">
    <property type="entry name" value="Alkaline Phosphatase, subunit A"/>
    <property type="match status" value="1"/>
</dbReference>
<evidence type="ECO:0000313" key="2">
    <source>
        <dbReference type="Proteomes" id="UP000176288"/>
    </source>
</evidence>
<dbReference type="PANTHER" id="PTHR10151:SF120">
    <property type="entry name" value="BIS(5'-ADENOSYL)-TRIPHOSPHATASE"/>
    <property type="match status" value="1"/>
</dbReference>
<reference evidence="1 2" key="1">
    <citation type="submission" date="2016-10" db="EMBL/GenBank/DDBJ databases">
        <title>Actinomyces aegypiusis sp. nov., isolated from the Aegypius monachus in Qinghai Tibet Plateau China.</title>
        <authorList>
            <person name="Wang Y."/>
        </authorList>
    </citation>
    <scope>NUCLEOTIDE SEQUENCE [LARGE SCALE GENOMIC DNA]</scope>
    <source>
        <strain evidence="1 2">VUL4_3</strain>
    </source>
</reference>
<evidence type="ECO:0008006" key="3">
    <source>
        <dbReference type="Google" id="ProtNLM"/>
    </source>
</evidence>
<dbReference type="InterPro" id="IPR002591">
    <property type="entry name" value="Phosphodiest/P_Trfase"/>
</dbReference>
<dbReference type="OrthoDB" id="9779267at2"/>
<dbReference type="InterPro" id="IPR017850">
    <property type="entry name" value="Alkaline_phosphatase_core_sf"/>
</dbReference>
<name>A0A1D9MKG4_9ACTO</name>
<accession>A0A1D9MKG4</accession>
<proteinExistence type="predicted"/>
<dbReference type="AlphaFoldDB" id="A0A1D9MKG4"/>
<sequence length="373" mass="41163">MTLASDKWRSSLQRITGTEYRGGQLVQLSEAIMASLSGGQAKDLDLGTSQSVMLLLIDGLGFEQLQQFRAHARNLAEFVGEQMGLSCVPATTTAALSTTFTGELPAKHRMLGYSLFVAEKRFNLLNFNDAPMPAKEWQACPTIFAELNLLEIPNRVVLAPKYQGSGLTEALFSAADFIPAANGEQRVTALKKASYLPGFTYGYWPEVDHAGHHYGVGSPQWLAALEQTDSEFAQLRRQMNQNCRLILVADHGMVNSQPDHAFDLASEPHLAKGVKTIAGEPRAVHVFANETKEVPDLVARWKENLGEYAWILSPEESRILHGGQSEYNGDFQVYFKENYTLGDSRFQSPQMLSLAGVHGSLTVAEMQIPLAWE</sequence>
<gene>
    <name evidence="1" type="ORF">BK816_04725</name>
</gene>
<dbReference type="KEGG" id="avu:BK816_04725"/>
<dbReference type="STRING" id="1912795.BK816_04725"/>
<protein>
    <recommendedName>
        <fullName evidence="3">Alkaline phosphatase family protein</fullName>
    </recommendedName>
</protein>